<evidence type="ECO:0000256" key="1">
    <source>
        <dbReference type="PROSITE-ProRule" id="PRU00047"/>
    </source>
</evidence>
<evidence type="ECO:0000313" key="3">
    <source>
        <dbReference type="EMBL" id="KAK2988805.1"/>
    </source>
</evidence>
<evidence type="ECO:0000313" key="4">
    <source>
        <dbReference type="Proteomes" id="UP001187471"/>
    </source>
</evidence>
<dbReference type="InterPro" id="IPR036875">
    <property type="entry name" value="Znf_CCHC_sf"/>
</dbReference>
<feature type="domain" description="CCHC-type" evidence="2">
    <location>
        <begin position="73"/>
        <end position="86"/>
    </location>
</feature>
<keyword evidence="4" id="KW-1185">Reference proteome</keyword>
<dbReference type="GO" id="GO:0008270">
    <property type="term" value="F:zinc ion binding"/>
    <property type="evidence" value="ECO:0007669"/>
    <property type="project" value="UniProtKB-KW"/>
</dbReference>
<gene>
    <name evidence="3" type="ORF">RJ640_004107</name>
</gene>
<sequence length="121" mass="13887">MMSKTNAEKIGSKLGIVQDIDFTTKGNLSWFKFLRIQVKLDITHPLATGFTRTTSQINSSWIRIQYERLPDFCFNCGRLGHTNKGCEHLKLHPPDSMPKVLTPNFRPNMEIVTKPPLPQYL</sequence>
<proteinExistence type="predicted"/>
<name>A0AA88RTD2_9ASTE</name>
<dbReference type="SUPFAM" id="SSF57756">
    <property type="entry name" value="Retrovirus zinc finger-like domains"/>
    <property type="match status" value="1"/>
</dbReference>
<keyword evidence="1" id="KW-0863">Zinc-finger</keyword>
<dbReference type="GO" id="GO:0003676">
    <property type="term" value="F:nucleic acid binding"/>
    <property type="evidence" value="ECO:0007669"/>
    <property type="project" value="InterPro"/>
</dbReference>
<organism evidence="3 4">
    <name type="scientific">Escallonia rubra</name>
    <dbReference type="NCBI Taxonomy" id="112253"/>
    <lineage>
        <taxon>Eukaryota</taxon>
        <taxon>Viridiplantae</taxon>
        <taxon>Streptophyta</taxon>
        <taxon>Embryophyta</taxon>
        <taxon>Tracheophyta</taxon>
        <taxon>Spermatophyta</taxon>
        <taxon>Magnoliopsida</taxon>
        <taxon>eudicotyledons</taxon>
        <taxon>Gunneridae</taxon>
        <taxon>Pentapetalae</taxon>
        <taxon>asterids</taxon>
        <taxon>campanulids</taxon>
        <taxon>Escalloniales</taxon>
        <taxon>Escalloniaceae</taxon>
        <taxon>Escallonia</taxon>
    </lineage>
</organism>
<evidence type="ECO:0000259" key="2">
    <source>
        <dbReference type="PROSITE" id="PS50158"/>
    </source>
</evidence>
<accession>A0AA88RTD2</accession>
<dbReference type="EMBL" id="JAVXUO010000825">
    <property type="protein sequence ID" value="KAK2988805.1"/>
    <property type="molecule type" value="Genomic_DNA"/>
</dbReference>
<dbReference type="InterPro" id="IPR040256">
    <property type="entry name" value="At4g02000-like"/>
</dbReference>
<protein>
    <recommendedName>
        <fullName evidence="2">CCHC-type domain-containing protein</fullName>
    </recommendedName>
</protein>
<reference evidence="3" key="1">
    <citation type="submission" date="2022-12" db="EMBL/GenBank/DDBJ databases">
        <title>Draft genome assemblies for two species of Escallonia (Escalloniales).</title>
        <authorList>
            <person name="Chanderbali A."/>
            <person name="Dervinis C."/>
            <person name="Anghel I."/>
            <person name="Soltis D."/>
            <person name="Soltis P."/>
            <person name="Zapata F."/>
        </authorList>
    </citation>
    <scope>NUCLEOTIDE SEQUENCE</scope>
    <source>
        <strain evidence="3">UCBG92.1500</strain>
        <tissue evidence="3">Leaf</tissue>
    </source>
</reference>
<dbReference type="Proteomes" id="UP001187471">
    <property type="component" value="Unassembled WGS sequence"/>
</dbReference>
<dbReference type="Pfam" id="PF14392">
    <property type="entry name" value="zf-CCHC_4"/>
    <property type="match status" value="1"/>
</dbReference>
<comment type="caution">
    <text evidence="3">The sequence shown here is derived from an EMBL/GenBank/DDBJ whole genome shotgun (WGS) entry which is preliminary data.</text>
</comment>
<keyword evidence="1" id="KW-0479">Metal-binding</keyword>
<dbReference type="AlphaFoldDB" id="A0AA88RTD2"/>
<dbReference type="PANTHER" id="PTHR31286:SF178">
    <property type="entry name" value="DUF4283 DOMAIN-CONTAINING PROTEIN"/>
    <property type="match status" value="1"/>
</dbReference>
<dbReference type="InterPro" id="IPR001878">
    <property type="entry name" value="Znf_CCHC"/>
</dbReference>
<keyword evidence="1" id="KW-0862">Zinc</keyword>
<dbReference type="PROSITE" id="PS50158">
    <property type="entry name" value="ZF_CCHC"/>
    <property type="match status" value="1"/>
</dbReference>
<dbReference type="PANTHER" id="PTHR31286">
    <property type="entry name" value="GLYCINE-RICH CELL WALL STRUCTURAL PROTEIN 1.8-LIKE"/>
    <property type="match status" value="1"/>
</dbReference>
<dbReference type="InterPro" id="IPR025836">
    <property type="entry name" value="Zn_knuckle_CX2CX4HX4C"/>
</dbReference>